<keyword evidence="2" id="KW-0645">Protease</keyword>
<dbReference type="RefSeq" id="WP_007391850.1">
    <property type="nucleotide sequence ID" value="NZ_AFIJ01000045.1"/>
</dbReference>
<proteinExistence type="inferred from homology"/>
<dbReference type="Gene3D" id="3.30.70.1490">
    <property type="entry name" value="Cysteine protease Prp"/>
    <property type="match status" value="1"/>
</dbReference>
<evidence type="ECO:0000313" key="8">
    <source>
        <dbReference type="Proteomes" id="UP000004018"/>
    </source>
</evidence>
<dbReference type="PANTHER" id="PTHR39178">
    <property type="entry name" value="HYPOTHETICAL RIBOSOME-ASSOCIATED PROTEIN"/>
    <property type="match status" value="1"/>
</dbReference>
<evidence type="ECO:0000256" key="3">
    <source>
        <dbReference type="ARBA" id="ARBA00022801"/>
    </source>
</evidence>
<accession>A0ABN0CYJ9</accession>
<dbReference type="EMBL" id="AFIJ01000045">
    <property type="protein sequence ID" value="EGL35161.1"/>
    <property type="molecule type" value="Genomic_DNA"/>
</dbReference>
<dbReference type="InterPro" id="IPR007422">
    <property type="entry name" value="Peptidase_Prp"/>
</dbReference>
<dbReference type="CDD" id="cd16332">
    <property type="entry name" value="Prp-like"/>
    <property type="match status" value="1"/>
</dbReference>
<evidence type="ECO:0000256" key="4">
    <source>
        <dbReference type="ARBA" id="ARBA00022807"/>
    </source>
</evidence>
<sequence length="111" mass="11739">MITIHVKADVNGNYTAFSIAGHAEYGEAGQDIVCAAVSALGQTALLGLLKYAAKQVTYTVKAGALSVSLQKTDERTQVIMDTMILGLREITTRYGDYVVLALETSGGGRNV</sequence>
<evidence type="ECO:0000256" key="2">
    <source>
        <dbReference type="ARBA" id="ARBA00022670"/>
    </source>
</evidence>
<protein>
    <recommendedName>
        <fullName evidence="6">Ribosomal processing cysteine protease Prp</fullName>
    </recommendedName>
</protein>
<keyword evidence="1" id="KW-0690">Ribosome biogenesis</keyword>
<dbReference type="Proteomes" id="UP000004018">
    <property type="component" value="Unassembled WGS sequence"/>
</dbReference>
<dbReference type="PANTHER" id="PTHR39178:SF1">
    <property type="entry name" value="RIBOSOMAL-PROCESSING CYSTEINE PROTEASE PRP"/>
    <property type="match status" value="1"/>
</dbReference>
<reference evidence="7 8" key="1">
    <citation type="submission" date="2011-04" db="EMBL/GenBank/DDBJ databases">
        <authorList>
            <person name="Harkins D.M."/>
            <person name="Madupu R."/>
            <person name="Durkin A.S."/>
            <person name="Torralba M."/>
            <person name="Methe B."/>
            <person name="Sutton G.G."/>
            <person name="Nelson K.E."/>
        </authorList>
    </citation>
    <scope>NUCLEOTIDE SEQUENCE [LARGE SCALE GENOMIC DNA]</scope>
    <source>
        <strain evidence="7 8">UPII 199-6</strain>
    </source>
</reference>
<keyword evidence="8" id="KW-1185">Reference proteome</keyword>
<evidence type="ECO:0000256" key="5">
    <source>
        <dbReference type="ARBA" id="ARBA00044503"/>
    </source>
</evidence>
<evidence type="ECO:0000256" key="6">
    <source>
        <dbReference type="ARBA" id="ARBA00044538"/>
    </source>
</evidence>
<name>A0ABN0CYJ9_9FIRM</name>
<comment type="caution">
    <text evidence="7">The sequence shown here is derived from an EMBL/GenBank/DDBJ whole genome shotgun (WGS) entry which is preliminary data.</text>
</comment>
<evidence type="ECO:0000256" key="1">
    <source>
        <dbReference type="ARBA" id="ARBA00022517"/>
    </source>
</evidence>
<evidence type="ECO:0000313" key="7">
    <source>
        <dbReference type="EMBL" id="EGL35161.1"/>
    </source>
</evidence>
<keyword evidence="3" id="KW-0378">Hydrolase</keyword>
<keyword evidence="4" id="KW-0788">Thiol protease</keyword>
<dbReference type="InterPro" id="IPR036764">
    <property type="entry name" value="Peptidase_Prp_sf"/>
</dbReference>
<gene>
    <name evidence="7" type="ORF">HMPREF1039_0605</name>
</gene>
<organism evidence="7 8">
    <name type="scientific">Megasphaera lornae</name>
    <dbReference type="NCBI Taxonomy" id="1000568"/>
    <lineage>
        <taxon>Bacteria</taxon>
        <taxon>Bacillati</taxon>
        <taxon>Bacillota</taxon>
        <taxon>Negativicutes</taxon>
        <taxon>Veillonellales</taxon>
        <taxon>Veillonellaceae</taxon>
        <taxon>Megasphaera</taxon>
    </lineage>
</organism>
<dbReference type="Pfam" id="PF04327">
    <property type="entry name" value="Peptidase_Prp"/>
    <property type="match status" value="1"/>
</dbReference>
<comment type="similarity">
    <text evidence="5">Belongs to the Prp family.</text>
</comment>
<dbReference type="SUPFAM" id="SSF118010">
    <property type="entry name" value="TM1457-like"/>
    <property type="match status" value="1"/>
</dbReference>